<organism evidence="3">
    <name type="scientific">Culicoides sonorensis</name>
    <name type="common">Biting midge</name>
    <dbReference type="NCBI Taxonomy" id="179676"/>
    <lineage>
        <taxon>Eukaryota</taxon>
        <taxon>Metazoa</taxon>
        <taxon>Ecdysozoa</taxon>
        <taxon>Arthropoda</taxon>
        <taxon>Hexapoda</taxon>
        <taxon>Insecta</taxon>
        <taxon>Pterygota</taxon>
        <taxon>Neoptera</taxon>
        <taxon>Endopterygota</taxon>
        <taxon>Diptera</taxon>
        <taxon>Nematocera</taxon>
        <taxon>Chironomoidea</taxon>
        <taxon>Ceratopogonidae</taxon>
        <taxon>Ceratopogoninae</taxon>
        <taxon>Culicoides</taxon>
        <taxon>Monoculicoides</taxon>
    </lineage>
</organism>
<keyword evidence="1" id="KW-0472">Membrane</keyword>
<evidence type="ECO:0000313" key="2">
    <source>
        <dbReference type="EMBL" id="SSW99399.1"/>
    </source>
</evidence>
<accession>A0A336LT63</accession>
<name>A0A336LT63_CULSO</name>
<gene>
    <name evidence="3" type="primary">CSON015404</name>
</gene>
<keyword evidence="1" id="KW-0812">Transmembrane</keyword>
<dbReference type="VEuPathDB" id="VectorBase:CSON015404"/>
<feature type="transmembrane region" description="Helical" evidence="1">
    <location>
        <begin position="128"/>
        <end position="147"/>
    </location>
</feature>
<reference evidence="2" key="1">
    <citation type="submission" date="2018-04" db="EMBL/GenBank/DDBJ databases">
        <authorList>
            <person name="Go L.Y."/>
            <person name="Mitchell J.A."/>
        </authorList>
    </citation>
    <scope>NUCLEOTIDE SEQUENCE</scope>
    <source>
        <tissue evidence="2">Whole organism</tissue>
    </source>
</reference>
<reference evidence="3" key="2">
    <citation type="submission" date="2018-07" db="EMBL/GenBank/DDBJ databases">
        <authorList>
            <person name="Quirk P.G."/>
            <person name="Krulwich T.A."/>
        </authorList>
    </citation>
    <scope>NUCLEOTIDE SEQUENCE</scope>
</reference>
<proteinExistence type="predicted"/>
<dbReference type="EMBL" id="UFQS01000097">
    <property type="protein sequence ID" value="SSW99399.1"/>
    <property type="molecule type" value="Genomic_DNA"/>
</dbReference>
<dbReference type="AlphaFoldDB" id="A0A336LT63"/>
<evidence type="ECO:0000313" key="3">
    <source>
        <dbReference type="EMBL" id="SSX19779.1"/>
    </source>
</evidence>
<protein>
    <submittedName>
        <fullName evidence="3">CSON015404 protein</fullName>
    </submittedName>
</protein>
<keyword evidence="1" id="KW-1133">Transmembrane helix</keyword>
<evidence type="ECO:0000256" key="1">
    <source>
        <dbReference type="SAM" id="Phobius"/>
    </source>
</evidence>
<dbReference type="EMBL" id="UFQT01000097">
    <property type="protein sequence ID" value="SSX19779.1"/>
    <property type="molecule type" value="Genomic_DNA"/>
</dbReference>
<sequence length="153" mass="16986">MSSVGSSAKLNNCIDLLVRVSTINLVASIRSRFSSAIRRTVSGFPIVASKTGSLKIEMAVKLFRSCGYFSRTFLKNSGRDALNIIFKHNATKNKFKISFPNSVSMQKLLIVIFSLTFGDAGCTIKCKISGFVIVLILKIILIENYFFPLYLDE</sequence>